<evidence type="ECO:0008006" key="4">
    <source>
        <dbReference type="Google" id="ProtNLM"/>
    </source>
</evidence>
<protein>
    <recommendedName>
        <fullName evidence="4">Motility protein</fullName>
    </recommendedName>
</protein>
<dbReference type="EMBL" id="FLOB01000005">
    <property type="protein sequence ID" value="SBS32417.1"/>
    <property type="molecule type" value="Genomic_DNA"/>
</dbReference>
<keyword evidence="3" id="KW-1185">Reference proteome</keyword>
<organism evidence="2 3">
    <name type="scientific">Marinomonas spartinae</name>
    <dbReference type="NCBI Taxonomy" id="1792290"/>
    <lineage>
        <taxon>Bacteria</taxon>
        <taxon>Pseudomonadati</taxon>
        <taxon>Pseudomonadota</taxon>
        <taxon>Gammaproteobacteria</taxon>
        <taxon>Oceanospirillales</taxon>
        <taxon>Oceanospirillaceae</taxon>
        <taxon>Marinomonas</taxon>
    </lineage>
</organism>
<dbReference type="RefSeq" id="WP_067016726.1">
    <property type="nucleotide sequence ID" value="NZ_FLOB01000005.1"/>
</dbReference>
<evidence type="ECO:0000313" key="2">
    <source>
        <dbReference type="EMBL" id="SBS32417.1"/>
    </source>
</evidence>
<name>A0A1A8TG54_9GAMM</name>
<feature type="region of interest" description="Disordered" evidence="1">
    <location>
        <begin position="33"/>
        <end position="72"/>
    </location>
</feature>
<evidence type="ECO:0000313" key="3">
    <source>
        <dbReference type="Proteomes" id="UP000092544"/>
    </source>
</evidence>
<evidence type="ECO:0000256" key="1">
    <source>
        <dbReference type="SAM" id="MobiDB-lite"/>
    </source>
</evidence>
<dbReference type="OrthoDB" id="6107161at2"/>
<sequence>MDGISGASAAASYAREAYTAKLSQDAQVQQGQRALDLLASTDSNPKANPTPAASSGSHMTTDNLGQNININV</sequence>
<proteinExistence type="predicted"/>
<dbReference type="Proteomes" id="UP000092544">
    <property type="component" value="Unassembled WGS sequence"/>
</dbReference>
<dbReference type="AlphaFoldDB" id="A0A1A8TG54"/>
<gene>
    <name evidence="2" type="ORF">MSP8886_02420</name>
</gene>
<feature type="compositionally biased region" description="Polar residues" evidence="1">
    <location>
        <begin position="40"/>
        <end position="72"/>
    </location>
</feature>
<accession>A0A1A8TG54</accession>
<reference evidence="2 3" key="1">
    <citation type="submission" date="2016-06" db="EMBL/GenBank/DDBJ databases">
        <authorList>
            <person name="Kjaerup R.B."/>
            <person name="Dalgaard T.S."/>
            <person name="Juul-Madsen H.R."/>
        </authorList>
    </citation>
    <scope>NUCLEOTIDE SEQUENCE [LARGE SCALE GENOMIC DNA]</scope>
    <source>
        <strain evidence="2 3">CECT 8886</strain>
    </source>
</reference>